<proteinExistence type="inferred from homology"/>
<dbReference type="InterPro" id="IPR058625">
    <property type="entry name" value="MdtA-like_BSH"/>
</dbReference>
<dbReference type="Gene3D" id="2.40.30.170">
    <property type="match status" value="1"/>
</dbReference>
<feature type="domain" description="AprE-like beta-barrel" evidence="5">
    <location>
        <begin position="228"/>
        <end position="319"/>
    </location>
</feature>
<reference evidence="7" key="1">
    <citation type="journal article" date="2019" name="Int. J. Syst. Evol. Microbiol.">
        <title>The Global Catalogue of Microorganisms (GCM) 10K type strain sequencing project: providing services to taxonomists for standard genome sequencing and annotation.</title>
        <authorList>
            <consortium name="The Broad Institute Genomics Platform"/>
            <consortium name="The Broad Institute Genome Sequencing Center for Infectious Disease"/>
            <person name="Wu L."/>
            <person name="Ma J."/>
        </authorList>
    </citation>
    <scope>NUCLEOTIDE SEQUENCE [LARGE SCALE GENOMIC DNA]</scope>
    <source>
        <strain evidence="7">JCM 17386</strain>
    </source>
</reference>
<evidence type="ECO:0000259" key="2">
    <source>
        <dbReference type="Pfam" id="PF25876"/>
    </source>
</evidence>
<dbReference type="SUPFAM" id="SSF111369">
    <property type="entry name" value="HlyD-like secretion proteins"/>
    <property type="match status" value="1"/>
</dbReference>
<dbReference type="Gene3D" id="1.10.287.470">
    <property type="entry name" value="Helix hairpin bin"/>
    <property type="match status" value="1"/>
</dbReference>
<dbReference type="InterPro" id="IPR058982">
    <property type="entry name" value="Beta-barrel_AprE"/>
</dbReference>
<evidence type="ECO:0000259" key="4">
    <source>
        <dbReference type="Pfam" id="PF25975"/>
    </source>
</evidence>
<dbReference type="Gene3D" id="2.40.50.100">
    <property type="match status" value="1"/>
</dbReference>
<feature type="domain" description="Multidrug resistance protein MdtA-like barrel-sandwich hybrid" evidence="3">
    <location>
        <begin position="64"/>
        <end position="212"/>
    </location>
</feature>
<evidence type="ECO:0000259" key="5">
    <source>
        <dbReference type="Pfam" id="PF26002"/>
    </source>
</evidence>
<dbReference type="PANTHER" id="PTHR30469">
    <property type="entry name" value="MULTIDRUG RESISTANCE PROTEIN MDTA"/>
    <property type="match status" value="1"/>
</dbReference>
<dbReference type="Pfam" id="PF25975">
    <property type="entry name" value="CzcB_C"/>
    <property type="match status" value="1"/>
</dbReference>
<comment type="caution">
    <text evidence="6">The sequence shown here is derived from an EMBL/GenBank/DDBJ whole genome shotgun (WGS) entry which is preliminary data.</text>
</comment>
<evidence type="ECO:0000259" key="3">
    <source>
        <dbReference type="Pfam" id="PF25917"/>
    </source>
</evidence>
<dbReference type="RefSeq" id="WP_229354507.1">
    <property type="nucleotide sequence ID" value="NZ_BAABAO010000010.1"/>
</dbReference>
<feature type="domain" description="Multidrug resistance protein MdtA-like alpha-helical hairpin" evidence="2">
    <location>
        <begin position="113"/>
        <end position="183"/>
    </location>
</feature>
<feature type="domain" description="CzcB-like C-terminal circularly permuted SH3-like" evidence="4">
    <location>
        <begin position="365"/>
        <end position="404"/>
    </location>
</feature>
<dbReference type="InterPro" id="IPR058649">
    <property type="entry name" value="CzcB_C"/>
</dbReference>
<dbReference type="Proteomes" id="UP001501333">
    <property type="component" value="Unassembled WGS sequence"/>
</dbReference>
<keyword evidence="7" id="KW-1185">Reference proteome</keyword>
<organism evidence="6 7">
    <name type="scientific">Flavobacterium chungbukense</name>
    <dbReference type="NCBI Taxonomy" id="877464"/>
    <lineage>
        <taxon>Bacteria</taxon>
        <taxon>Pseudomonadati</taxon>
        <taxon>Bacteroidota</taxon>
        <taxon>Flavobacteriia</taxon>
        <taxon>Flavobacteriales</taxon>
        <taxon>Flavobacteriaceae</taxon>
        <taxon>Flavobacterium</taxon>
    </lineage>
</organism>
<dbReference type="Gene3D" id="2.40.420.20">
    <property type="match status" value="1"/>
</dbReference>
<dbReference type="Pfam" id="PF26002">
    <property type="entry name" value="Beta-barrel_AprE"/>
    <property type="match status" value="1"/>
</dbReference>
<name>A0ABP7YBW2_9FLAO</name>
<dbReference type="InterPro" id="IPR058624">
    <property type="entry name" value="MdtA-like_HH"/>
</dbReference>
<sequence length="430" mass="46494">MSKKTIYFLVGGAIVLIIALIGLSKAGVIGNKEEGKEVETAKVMASTIVETVSATGKIQPEIEVKISPEVSGEIILLNVKEGQVVKKGDLLVKINPDLYTSSYNRSVSNLSGSKAGLTQSEASFKEAKANYERNKTLYDKGVISRSDWDKAIASFEVAKATKQNSYYNVQSASASVNEARDNLGRTTIYSPADGTISVLNVELGERVLGTQQMAGTELLRVANLNNMEVEVDVNENDIVKIKIGDEANVEVDAYLKKKFKGIVTSISNSASTTLTSDQVTNFKVKVRIVKESYQDLLEGKPNTYSPFRPGMTATVDIITTIKANVLAVPISSVVVKSDTTAVKEIKIEAPDEEKKTAPKNDKKFECVFVKVGDKAQIRVIKTGIQDDSNIEVMSGLKAGDVVITGPYTTVSKDLNSGDKVKLKKVEAPKK</sequence>
<comment type="similarity">
    <text evidence="1">Belongs to the membrane fusion protein (MFP) (TC 8.A.1) family.</text>
</comment>
<dbReference type="EMBL" id="BAABAO010000010">
    <property type="protein sequence ID" value="GAA4133605.1"/>
    <property type="molecule type" value="Genomic_DNA"/>
</dbReference>
<dbReference type="PANTHER" id="PTHR30469:SF33">
    <property type="entry name" value="SLR1207 PROTEIN"/>
    <property type="match status" value="1"/>
</dbReference>
<accession>A0ABP7YBW2</accession>
<protein>
    <submittedName>
        <fullName evidence="6">Efflux RND transporter periplasmic adaptor subunit</fullName>
    </submittedName>
</protein>
<gene>
    <name evidence="6" type="ORF">GCM10022250_27650</name>
</gene>
<evidence type="ECO:0000313" key="7">
    <source>
        <dbReference type="Proteomes" id="UP001501333"/>
    </source>
</evidence>
<evidence type="ECO:0000313" key="6">
    <source>
        <dbReference type="EMBL" id="GAA4133605.1"/>
    </source>
</evidence>
<dbReference type="NCBIfam" id="TIGR01730">
    <property type="entry name" value="RND_mfp"/>
    <property type="match status" value="1"/>
</dbReference>
<dbReference type="Pfam" id="PF25876">
    <property type="entry name" value="HH_MFP_RND"/>
    <property type="match status" value="1"/>
</dbReference>
<dbReference type="InterPro" id="IPR006143">
    <property type="entry name" value="RND_pump_MFP"/>
</dbReference>
<dbReference type="Pfam" id="PF25917">
    <property type="entry name" value="BSH_RND"/>
    <property type="match status" value="1"/>
</dbReference>
<evidence type="ECO:0000256" key="1">
    <source>
        <dbReference type="ARBA" id="ARBA00009477"/>
    </source>
</evidence>